<dbReference type="InterPro" id="IPR031316">
    <property type="entry name" value="FlgM_C"/>
</dbReference>
<evidence type="ECO:0000256" key="5">
    <source>
        <dbReference type="ARBA" id="ARBA00023015"/>
    </source>
</evidence>
<gene>
    <name evidence="10" type="ORF">PBR20603_02228</name>
</gene>
<keyword evidence="10" id="KW-0969">Cilium</keyword>
<dbReference type="InterPro" id="IPR035890">
    <property type="entry name" value="Anti-sigma-28_factor_FlgM_sf"/>
</dbReference>
<comment type="function">
    <text evidence="7">Responsible for the coupling of flagellin expression to flagellar assembly by preventing expression of the flagellin genes when a component of the middle class of proteins is defective. It negatively regulates flagellar genes by inhibiting the activity of FliA by directly binding to FliA.</text>
</comment>
<keyword evidence="4" id="KW-1005">Bacterial flagellum biogenesis</keyword>
<keyword evidence="3" id="KW-0678">Repressor</keyword>
<dbReference type="OrthoDB" id="8943859at2"/>
<keyword evidence="10" id="KW-0966">Cell projection</keyword>
<dbReference type="InterPro" id="IPR007412">
    <property type="entry name" value="FlgM"/>
</dbReference>
<dbReference type="RefSeq" id="WP_150559576.1">
    <property type="nucleotide sequence ID" value="NZ_CABPST010000004.1"/>
</dbReference>
<dbReference type="EMBL" id="CABPST010000004">
    <property type="protein sequence ID" value="VVE88279.1"/>
    <property type="molecule type" value="Genomic_DNA"/>
</dbReference>
<evidence type="ECO:0000256" key="7">
    <source>
        <dbReference type="ARBA" id="ARBA00024739"/>
    </source>
</evidence>
<evidence type="ECO:0000256" key="1">
    <source>
        <dbReference type="ARBA" id="ARBA00005322"/>
    </source>
</evidence>
<evidence type="ECO:0000256" key="3">
    <source>
        <dbReference type="ARBA" id="ARBA00022491"/>
    </source>
</evidence>
<accession>A0A5E5BQY4</accession>
<proteinExistence type="inferred from homology"/>
<comment type="similarity">
    <text evidence="1">Belongs to the FlgM family.</text>
</comment>
<organism evidence="10 11">
    <name type="scientific">Pandoraea bronchicola</name>
    <dbReference type="NCBI Taxonomy" id="2508287"/>
    <lineage>
        <taxon>Bacteria</taxon>
        <taxon>Pseudomonadati</taxon>
        <taxon>Pseudomonadota</taxon>
        <taxon>Betaproteobacteria</taxon>
        <taxon>Burkholderiales</taxon>
        <taxon>Burkholderiaceae</taxon>
        <taxon>Pandoraea</taxon>
    </lineage>
</organism>
<dbReference type="SUPFAM" id="SSF101498">
    <property type="entry name" value="Anti-sigma factor FlgM"/>
    <property type="match status" value="1"/>
</dbReference>
<feature type="domain" description="Anti-sigma-28 factor FlgM C-terminal" evidence="9">
    <location>
        <begin position="42"/>
        <end position="91"/>
    </location>
</feature>
<sequence>MPKIDSIANVMPIEAARLRLTAAQPQGQTKPSAATGVVRAASSNATEWLASARAAVASTPQIDTGKVARIKAMLASGELAFDRERVANGILAHHGMLR</sequence>
<evidence type="ECO:0000256" key="2">
    <source>
        <dbReference type="ARBA" id="ARBA00017823"/>
    </source>
</evidence>
<dbReference type="Proteomes" id="UP000382040">
    <property type="component" value="Unassembled WGS sequence"/>
</dbReference>
<keyword evidence="10" id="KW-0282">Flagellum</keyword>
<keyword evidence="11" id="KW-1185">Reference proteome</keyword>
<dbReference type="NCBIfam" id="TIGR03824">
    <property type="entry name" value="FlgM_jcvi"/>
    <property type="match status" value="1"/>
</dbReference>
<reference evidence="10 11" key="1">
    <citation type="submission" date="2019-08" db="EMBL/GenBank/DDBJ databases">
        <authorList>
            <person name="Peeters C."/>
        </authorList>
    </citation>
    <scope>NUCLEOTIDE SEQUENCE [LARGE SCALE GENOMIC DNA]</scope>
    <source>
        <strain evidence="10 11">LMG 20603</strain>
    </source>
</reference>
<protein>
    <recommendedName>
        <fullName evidence="2">Negative regulator of flagellin synthesis</fullName>
    </recommendedName>
    <alternativeName>
        <fullName evidence="8">Anti-sigma-28 factor</fullName>
    </alternativeName>
</protein>
<dbReference type="GO" id="GO:0045892">
    <property type="term" value="P:negative regulation of DNA-templated transcription"/>
    <property type="evidence" value="ECO:0007669"/>
    <property type="project" value="InterPro"/>
</dbReference>
<dbReference type="Pfam" id="PF04316">
    <property type="entry name" value="FlgM"/>
    <property type="match status" value="1"/>
</dbReference>
<name>A0A5E5BQY4_9BURK</name>
<evidence type="ECO:0000313" key="11">
    <source>
        <dbReference type="Proteomes" id="UP000382040"/>
    </source>
</evidence>
<keyword evidence="6" id="KW-0804">Transcription</keyword>
<evidence type="ECO:0000256" key="6">
    <source>
        <dbReference type="ARBA" id="ARBA00023163"/>
    </source>
</evidence>
<keyword evidence="5" id="KW-0805">Transcription regulation</keyword>
<dbReference type="GO" id="GO:0044781">
    <property type="term" value="P:bacterial-type flagellum organization"/>
    <property type="evidence" value="ECO:0007669"/>
    <property type="project" value="UniProtKB-KW"/>
</dbReference>
<evidence type="ECO:0000259" key="9">
    <source>
        <dbReference type="Pfam" id="PF04316"/>
    </source>
</evidence>
<dbReference type="AlphaFoldDB" id="A0A5E5BQY4"/>
<evidence type="ECO:0000313" key="10">
    <source>
        <dbReference type="EMBL" id="VVE88279.1"/>
    </source>
</evidence>
<evidence type="ECO:0000256" key="4">
    <source>
        <dbReference type="ARBA" id="ARBA00022795"/>
    </source>
</evidence>
<evidence type="ECO:0000256" key="8">
    <source>
        <dbReference type="ARBA" id="ARBA00030117"/>
    </source>
</evidence>